<comment type="caution">
    <text evidence="1">The sequence shown here is derived from an EMBL/GenBank/DDBJ whole genome shotgun (WGS) entry which is preliminary data.</text>
</comment>
<sequence length="66" mass="7430">MFYWVTEWFTDTRGLVLKFDPESGKLLDSLHDPTGRISGITTAIEDGKGHLLLGADTNYYIGRVKI</sequence>
<protein>
    <recommendedName>
        <fullName evidence="3">Strictosidine synthase conserved region domain-containing protein</fullName>
    </recommendedName>
</protein>
<organism evidence="1 2">
    <name type="scientific">Diploscapter pachys</name>
    <dbReference type="NCBI Taxonomy" id="2018661"/>
    <lineage>
        <taxon>Eukaryota</taxon>
        <taxon>Metazoa</taxon>
        <taxon>Ecdysozoa</taxon>
        <taxon>Nematoda</taxon>
        <taxon>Chromadorea</taxon>
        <taxon>Rhabditida</taxon>
        <taxon>Rhabditina</taxon>
        <taxon>Rhabditomorpha</taxon>
        <taxon>Rhabditoidea</taxon>
        <taxon>Rhabditidae</taxon>
        <taxon>Diploscapter</taxon>
    </lineage>
</organism>
<dbReference type="SUPFAM" id="SSF63829">
    <property type="entry name" value="Calcium-dependent phosphotriesterase"/>
    <property type="match status" value="1"/>
</dbReference>
<name>A0A2A2JVK5_9BILA</name>
<gene>
    <name evidence="1" type="ORF">WR25_19692</name>
</gene>
<dbReference type="STRING" id="2018661.A0A2A2JVK5"/>
<evidence type="ECO:0000313" key="1">
    <source>
        <dbReference type="EMBL" id="PAV65735.1"/>
    </source>
</evidence>
<dbReference type="AlphaFoldDB" id="A0A2A2JVK5"/>
<dbReference type="OrthoDB" id="5823070at2759"/>
<evidence type="ECO:0008006" key="3">
    <source>
        <dbReference type="Google" id="ProtNLM"/>
    </source>
</evidence>
<accession>A0A2A2JVK5</accession>
<dbReference type="EMBL" id="LIAE01010198">
    <property type="protein sequence ID" value="PAV65735.1"/>
    <property type="molecule type" value="Genomic_DNA"/>
</dbReference>
<keyword evidence="2" id="KW-1185">Reference proteome</keyword>
<reference evidence="1 2" key="1">
    <citation type="journal article" date="2017" name="Curr. Biol.">
        <title>Genome architecture and evolution of a unichromosomal asexual nematode.</title>
        <authorList>
            <person name="Fradin H."/>
            <person name="Zegar C."/>
            <person name="Gutwein M."/>
            <person name="Lucas J."/>
            <person name="Kovtun M."/>
            <person name="Corcoran D."/>
            <person name="Baugh L.R."/>
            <person name="Kiontke K."/>
            <person name="Gunsalus K."/>
            <person name="Fitch D.H."/>
            <person name="Piano F."/>
        </authorList>
    </citation>
    <scope>NUCLEOTIDE SEQUENCE [LARGE SCALE GENOMIC DNA]</scope>
    <source>
        <strain evidence="1">PF1309</strain>
    </source>
</reference>
<proteinExistence type="predicted"/>
<dbReference type="Proteomes" id="UP000218231">
    <property type="component" value="Unassembled WGS sequence"/>
</dbReference>
<evidence type="ECO:0000313" key="2">
    <source>
        <dbReference type="Proteomes" id="UP000218231"/>
    </source>
</evidence>